<evidence type="ECO:0000313" key="3">
    <source>
        <dbReference type="Proteomes" id="UP001610334"/>
    </source>
</evidence>
<comment type="caution">
    <text evidence="2">The sequence shown here is derived from an EMBL/GenBank/DDBJ whole genome shotgun (WGS) entry which is preliminary data.</text>
</comment>
<feature type="signal peptide" evidence="1">
    <location>
        <begin position="1"/>
        <end position="20"/>
    </location>
</feature>
<sequence>MRFTITALTAVAALVASTTAAVVDNPQSAPFDLNLDQSLTFDMDGDSRGGDTVYFFLTNYHANFPNNVHPCIYLGEAPRTAVSLTIPQRSVSGNVQNVPGYNIRLLSQRDQDPNTCASGVFLAENPIPFQPSAYNQ</sequence>
<dbReference type="Proteomes" id="UP001610334">
    <property type="component" value="Unassembled WGS sequence"/>
</dbReference>
<accession>A0ABR4HXS1</accession>
<organism evidence="2 3">
    <name type="scientific">Aspergillus granulosus</name>
    <dbReference type="NCBI Taxonomy" id="176169"/>
    <lineage>
        <taxon>Eukaryota</taxon>
        <taxon>Fungi</taxon>
        <taxon>Dikarya</taxon>
        <taxon>Ascomycota</taxon>
        <taxon>Pezizomycotina</taxon>
        <taxon>Eurotiomycetes</taxon>
        <taxon>Eurotiomycetidae</taxon>
        <taxon>Eurotiales</taxon>
        <taxon>Aspergillaceae</taxon>
        <taxon>Aspergillus</taxon>
        <taxon>Aspergillus subgen. Nidulantes</taxon>
    </lineage>
</organism>
<evidence type="ECO:0000313" key="2">
    <source>
        <dbReference type="EMBL" id="KAL2820291.1"/>
    </source>
</evidence>
<proteinExistence type="predicted"/>
<evidence type="ECO:0000256" key="1">
    <source>
        <dbReference type="SAM" id="SignalP"/>
    </source>
</evidence>
<keyword evidence="1" id="KW-0732">Signal</keyword>
<protein>
    <recommendedName>
        <fullName evidence="4">AA1-like domain-containing protein</fullName>
    </recommendedName>
</protein>
<reference evidence="2 3" key="1">
    <citation type="submission" date="2024-07" db="EMBL/GenBank/DDBJ databases">
        <title>Section-level genome sequencing and comparative genomics of Aspergillus sections Usti and Cavernicolus.</title>
        <authorList>
            <consortium name="Lawrence Berkeley National Laboratory"/>
            <person name="Nybo J.L."/>
            <person name="Vesth T.C."/>
            <person name="Theobald S."/>
            <person name="Frisvad J.C."/>
            <person name="Larsen T.O."/>
            <person name="Kjaerboelling I."/>
            <person name="Rothschild-Mancinelli K."/>
            <person name="Lyhne E.K."/>
            <person name="Kogle M.E."/>
            <person name="Barry K."/>
            <person name="Clum A."/>
            <person name="Na H."/>
            <person name="Ledsgaard L."/>
            <person name="Lin J."/>
            <person name="Lipzen A."/>
            <person name="Kuo A."/>
            <person name="Riley R."/>
            <person name="Mondo S."/>
            <person name="Labutti K."/>
            <person name="Haridas S."/>
            <person name="Pangalinan J."/>
            <person name="Salamov A.A."/>
            <person name="Simmons B.A."/>
            <person name="Magnuson J.K."/>
            <person name="Chen J."/>
            <person name="Drula E."/>
            <person name="Henrissat B."/>
            <person name="Wiebenga A."/>
            <person name="Lubbers R.J."/>
            <person name="Gomes A.C."/>
            <person name="Makela M.R."/>
            <person name="Stajich J."/>
            <person name="Grigoriev I.V."/>
            <person name="Mortensen U.H."/>
            <person name="De Vries R.P."/>
            <person name="Baker S.E."/>
            <person name="Andersen M.R."/>
        </authorList>
    </citation>
    <scope>NUCLEOTIDE SEQUENCE [LARGE SCALE GENOMIC DNA]</scope>
    <source>
        <strain evidence="2 3">CBS 588.65</strain>
    </source>
</reference>
<gene>
    <name evidence="2" type="ORF">BJX63DRAFT_428124</name>
</gene>
<evidence type="ECO:0008006" key="4">
    <source>
        <dbReference type="Google" id="ProtNLM"/>
    </source>
</evidence>
<name>A0ABR4HXS1_9EURO</name>
<keyword evidence="3" id="KW-1185">Reference proteome</keyword>
<feature type="chain" id="PRO_5045320125" description="AA1-like domain-containing protein" evidence="1">
    <location>
        <begin position="21"/>
        <end position="136"/>
    </location>
</feature>
<dbReference type="EMBL" id="JBFXLT010000007">
    <property type="protein sequence ID" value="KAL2820291.1"/>
    <property type="molecule type" value="Genomic_DNA"/>
</dbReference>